<feature type="compositionally biased region" description="Polar residues" evidence="5">
    <location>
        <begin position="472"/>
        <end position="504"/>
    </location>
</feature>
<feature type="compositionally biased region" description="Low complexity" evidence="5">
    <location>
        <begin position="366"/>
        <end position="378"/>
    </location>
</feature>
<evidence type="ECO:0000256" key="2">
    <source>
        <dbReference type="ARBA" id="ARBA00023034"/>
    </source>
</evidence>
<evidence type="ECO:0000256" key="1">
    <source>
        <dbReference type="ARBA" id="ARBA00004555"/>
    </source>
</evidence>
<feature type="region of interest" description="Disordered" evidence="5">
    <location>
        <begin position="1181"/>
        <end position="1228"/>
    </location>
</feature>
<feature type="compositionally biased region" description="Basic and acidic residues" evidence="5">
    <location>
        <begin position="655"/>
        <end position="674"/>
    </location>
</feature>
<dbReference type="Pfam" id="PF12329">
    <property type="entry name" value="TMF_DNA_bd"/>
    <property type="match status" value="1"/>
</dbReference>
<feature type="compositionally biased region" description="Basic and acidic residues" evidence="5">
    <location>
        <begin position="994"/>
        <end position="1009"/>
    </location>
</feature>
<feature type="compositionally biased region" description="Low complexity" evidence="5">
    <location>
        <begin position="600"/>
        <end position="611"/>
    </location>
</feature>
<feature type="compositionally biased region" description="Basic and acidic residues" evidence="5">
    <location>
        <begin position="26"/>
        <end position="44"/>
    </location>
</feature>
<feature type="domain" description="TATA element modulatory factor 1 TATA binding" evidence="6">
    <location>
        <begin position="1247"/>
        <end position="1356"/>
    </location>
</feature>
<feature type="coiled-coil region" evidence="4">
    <location>
        <begin position="1255"/>
        <end position="1355"/>
    </location>
</feature>
<feature type="compositionally biased region" description="Basic and acidic residues" evidence="5">
    <location>
        <begin position="558"/>
        <end position="586"/>
    </location>
</feature>
<dbReference type="PANTHER" id="PTHR46515">
    <property type="entry name" value="TATA ELEMENT MODULATORY FACTOR TMF1"/>
    <property type="match status" value="1"/>
</dbReference>
<protein>
    <recommendedName>
        <fullName evidence="6">TATA element modulatory factor 1 TATA binding domain-containing protein</fullName>
    </recommendedName>
</protein>
<comment type="subcellular location">
    <subcellularLocation>
        <location evidence="1">Golgi apparatus</location>
    </subcellularLocation>
</comment>
<comment type="caution">
    <text evidence="7">The sequence shown here is derived from an EMBL/GenBank/DDBJ whole genome shotgun (WGS) entry which is preliminary data.</text>
</comment>
<organism evidence="7 8">
    <name type="scientific">Littorina saxatilis</name>
    <dbReference type="NCBI Taxonomy" id="31220"/>
    <lineage>
        <taxon>Eukaryota</taxon>
        <taxon>Metazoa</taxon>
        <taxon>Spiralia</taxon>
        <taxon>Lophotrochozoa</taxon>
        <taxon>Mollusca</taxon>
        <taxon>Gastropoda</taxon>
        <taxon>Caenogastropoda</taxon>
        <taxon>Littorinimorpha</taxon>
        <taxon>Littorinoidea</taxon>
        <taxon>Littorinidae</taxon>
        <taxon>Littorina</taxon>
    </lineage>
</organism>
<accession>A0AAN9GLU0</accession>
<keyword evidence="2" id="KW-0333">Golgi apparatus</keyword>
<feature type="compositionally biased region" description="Basic and acidic residues" evidence="5">
    <location>
        <begin position="104"/>
        <end position="114"/>
    </location>
</feature>
<name>A0AAN9GLU0_9CAEN</name>
<evidence type="ECO:0000259" key="6">
    <source>
        <dbReference type="Pfam" id="PF12325"/>
    </source>
</evidence>
<feature type="region of interest" description="Disordered" evidence="5">
    <location>
        <begin position="994"/>
        <end position="1031"/>
    </location>
</feature>
<feature type="compositionally biased region" description="Polar residues" evidence="5">
    <location>
        <begin position="1194"/>
        <end position="1205"/>
    </location>
</feature>
<gene>
    <name evidence="7" type="ORF">V1264_012099</name>
</gene>
<feature type="region of interest" description="Disordered" evidence="5">
    <location>
        <begin position="26"/>
        <end position="379"/>
    </location>
</feature>
<feature type="compositionally biased region" description="Low complexity" evidence="5">
    <location>
        <begin position="402"/>
        <end position="413"/>
    </location>
</feature>
<evidence type="ECO:0000313" key="8">
    <source>
        <dbReference type="Proteomes" id="UP001374579"/>
    </source>
</evidence>
<feature type="compositionally biased region" description="Basic and acidic residues" evidence="5">
    <location>
        <begin position="354"/>
        <end position="364"/>
    </location>
</feature>
<keyword evidence="3 4" id="KW-0175">Coiled coil</keyword>
<evidence type="ECO:0000313" key="7">
    <source>
        <dbReference type="EMBL" id="KAK7112681.1"/>
    </source>
</evidence>
<dbReference type="PANTHER" id="PTHR46515:SF1">
    <property type="entry name" value="TATA ELEMENT MODULATORY FACTOR"/>
    <property type="match status" value="1"/>
</dbReference>
<evidence type="ECO:0000256" key="5">
    <source>
        <dbReference type="SAM" id="MobiDB-lite"/>
    </source>
</evidence>
<proteinExistence type="predicted"/>
<feature type="region of interest" description="Disordered" evidence="5">
    <location>
        <begin position="402"/>
        <end position="422"/>
    </location>
</feature>
<evidence type="ECO:0000256" key="3">
    <source>
        <dbReference type="ARBA" id="ARBA00023054"/>
    </source>
</evidence>
<sequence length="1358" mass="150234">MSWWDPKAFSLSKAFKTAQEQIDKVLDIQGEEGGKGKGAAEKSTKPAAAPSTGSPEAAASQDETESNSWNSWSSWMTPKTPGDSDAKEADTSGSPSSWGVASGTKDDSSSKTDAARLTSVSKGRTAKPSASRKLDLHTGDSKQNTTSVSEEEDSRAVKTESSPQGEKSKEKEESVGGSRLSPELTADEGGTDTSVGDVKRETVPAEPESREPSPVEQERLFDHVPAADTDVEISEREDPMLTAGEEDVTLRLTEAESGLTAGNNAEGLGGGGAESADSSIPEVLVEEDCEKADSGESAEPVLSSSADHFGTAREPIPTDLDASQGWDSQSNAPVVADSNVSQTSTSLEEAFETFPKDSSSRETMESYETATSASSSETLISREASFTQISVSEDVQAASVSSVSSEPVLLSMSTDDNNVTQEEEVTWPDAGLFNPLDHSHAVSESEIVRISSPVDVLSLQEEQASPVCSPPLDSTATVSSNDSSETSRLDSSAETVIDRSQQLFEETAGDKAGSEEADESQHWMGESSLIDLGAASSPSASFVKCMIEDAMGMEDASNESRHEDSGSDNHSEEKSDGSKGDSEFEKSIYSGHESNDEIETTTSSDIEIISTPTPNGGENIVDLSPLQFTLQSRAARQKAQCHHRSDSQSSSSTHSKGDIDHLSPEREDWHREGKGSLQQDTAAQDDDLDNPQHPQRLLKSSVNQQDKDVVKKLAEMAEVLQARENKLVQLSKDNNDFLEANSILRSQLHQAEEEQNAKMADLTALTEEFSRRMGESERKNQAILKEKETLKQQLQSAQSQLAKKAEDTNLEAMLIEKDEQITGLMEEGEKLSKQQLQNSNIIKKLRSKEKENEGLIASQKKKVEQQKEELDRLKIVLDSKEDMEKKQADVIKQLNAAVQAMEKEKAKLTVEVESADEKIRGLQATLDNSYKEIAELHKSNATQDSRAQQAALSAEMQVREELKMNIEQQRQQHQREREALIMQIEDLRMSLARMEKEHSRREEMLKQENSDLQMRLQEDESRSQDLTQSVTSATRPLLRQIENLQATHSIQAAAWERVERNLAERLSDAQTLLALAQEKERSATEKLAEVSSRCAALEASNSQLRKEKAQLTAQQENDRRRIDMLEERRASDIAQLELAKQKLSEEVASIRKDKVFLEQQLETERNRLEAEKQRVSVAEEQIRIMERERPRSRGTPSPVSVSRQESVNSSFSERSSTPTWLQRQDDGEGFMMATPSGPKTSLYDSMRNSGASALMENLHSQLKLREGEISQLQAEIQQLERTRESMARELVNLTNQNEELQDEVKELPKLRAEYQGLNGRYNALLQMYGEKEEQVQELRLDLDDVKEMYKQQINSLMQ</sequence>
<dbReference type="InterPro" id="IPR022092">
    <property type="entry name" value="TMF_DNA-bd"/>
</dbReference>
<feature type="compositionally biased region" description="Basic and acidic residues" evidence="5">
    <location>
        <begin position="1181"/>
        <end position="1191"/>
    </location>
</feature>
<feature type="region of interest" description="Disordered" evidence="5">
    <location>
        <begin position="554"/>
        <end position="704"/>
    </location>
</feature>
<dbReference type="EMBL" id="JBAMIC010000002">
    <property type="protein sequence ID" value="KAK7112681.1"/>
    <property type="molecule type" value="Genomic_DNA"/>
</dbReference>
<feature type="coiled-coil region" evidence="4">
    <location>
        <begin position="713"/>
        <end position="807"/>
    </location>
</feature>
<feature type="region of interest" description="Disordered" evidence="5">
    <location>
        <begin position="460"/>
        <end position="522"/>
    </location>
</feature>
<feature type="compositionally biased region" description="Polar residues" evidence="5">
    <location>
        <begin position="325"/>
        <end position="347"/>
    </location>
</feature>
<dbReference type="Proteomes" id="UP001374579">
    <property type="component" value="Unassembled WGS sequence"/>
</dbReference>
<keyword evidence="8" id="KW-1185">Reference proteome</keyword>
<evidence type="ECO:0000256" key="4">
    <source>
        <dbReference type="SAM" id="Coils"/>
    </source>
</evidence>
<dbReference type="InterPro" id="IPR022091">
    <property type="entry name" value="TMF_TATA-bd"/>
</dbReference>
<dbReference type="GO" id="GO:0005794">
    <property type="term" value="C:Golgi apparatus"/>
    <property type="evidence" value="ECO:0007669"/>
    <property type="project" value="UniProtKB-SubCell"/>
</dbReference>
<dbReference type="Pfam" id="PF12325">
    <property type="entry name" value="TMF_TATA_bd"/>
    <property type="match status" value="1"/>
</dbReference>
<feature type="compositionally biased region" description="Low complexity" evidence="5">
    <location>
        <begin position="1206"/>
        <end position="1216"/>
    </location>
</feature>
<dbReference type="InterPro" id="IPR052602">
    <property type="entry name" value="Growth_transcription_reg"/>
</dbReference>
<dbReference type="GO" id="GO:0005783">
    <property type="term" value="C:endoplasmic reticulum"/>
    <property type="evidence" value="ECO:0007669"/>
    <property type="project" value="TreeGrafter"/>
</dbReference>
<feature type="compositionally biased region" description="Low complexity" evidence="5">
    <location>
        <begin position="66"/>
        <end position="75"/>
    </location>
</feature>
<reference evidence="7 8" key="1">
    <citation type="submission" date="2024-02" db="EMBL/GenBank/DDBJ databases">
        <title>Chromosome-scale genome assembly of the rough periwinkle Littorina saxatilis.</title>
        <authorList>
            <person name="De Jode A."/>
            <person name="Faria R."/>
            <person name="Formenti G."/>
            <person name="Sims Y."/>
            <person name="Smith T.P."/>
            <person name="Tracey A."/>
            <person name="Wood J.M.D."/>
            <person name="Zagrodzka Z.B."/>
            <person name="Johannesson K."/>
            <person name="Butlin R.K."/>
            <person name="Leder E.H."/>
        </authorList>
    </citation>
    <scope>NUCLEOTIDE SEQUENCE [LARGE SCALE GENOMIC DNA]</scope>
    <source>
        <strain evidence="7">Snail1</strain>
        <tissue evidence="7">Muscle</tissue>
    </source>
</reference>
<feature type="compositionally biased region" description="Basic and acidic residues" evidence="5">
    <location>
        <begin position="197"/>
        <end position="222"/>
    </location>
</feature>